<evidence type="ECO:0000313" key="3">
    <source>
        <dbReference type="Proteomes" id="UP000249646"/>
    </source>
</evidence>
<reference evidence="2 3" key="1">
    <citation type="submission" date="2018-06" db="EMBL/GenBank/DDBJ databases">
        <title>Genomic Encyclopedia of Archaeal and Bacterial Type Strains, Phase II (KMG-II): from individual species to whole genera.</title>
        <authorList>
            <person name="Goeker M."/>
        </authorList>
    </citation>
    <scope>NUCLEOTIDE SEQUENCE [LARGE SCALE GENOMIC DNA]</scope>
    <source>
        <strain evidence="2 3">ATCC 51348</strain>
    </source>
</reference>
<dbReference type="EMBL" id="QKUB01000011">
    <property type="protein sequence ID" value="PZV98748.1"/>
    <property type="molecule type" value="Genomic_DNA"/>
</dbReference>
<proteinExistence type="predicted"/>
<feature type="non-terminal residue" evidence="2">
    <location>
        <position position="1"/>
    </location>
</feature>
<organism evidence="2 3">
    <name type="scientific">Metamycoplasma auris</name>
    <dbReference type="NCBI Taxonomy" id="51363"/>
    <lineage>
        <taxon>Bacteria</taxon>
        <taxon>Bacillati</taxon>
        <taxon>Mycoplasmatota</taxon>
        <taxon>Mycoplasmoidales</taxon>
        <taxon>Metamycoplasmataceae</taxon>
        <taxon>Metamycoplasma</taxon>
    </lineage>
</organism>
<accession>A0A2W7GN21</accession>
<keyword evidence="3" id="KW-1185">Reference proteome</keyword>
<sequence length="121" mass="14558">SKLNELKKQTEDLVKDLESKIEKVKKAKFDKDKLEEFRKENKENKDLLDYVENLKDDTFAKLQKEFTDELNTFVEDLKEILKEIEKKELKEEDVEDHIEQNKGISELVKEQFTIFEKVSKY</sequence>
<dbReference type="Proteomes" id="UP000249646">
    <property type="component" value="Unassembled WGS sequence"/>
</dbReference>
<protein>
    <submittedName>
        <fullName evidence="2">Uncharacterized protein</fullName>
    </submittedName>
</protein>
<keyword evidence="1" id="KW-0175">Coiled coil</keyword>
<name>A0A2W7GN21_9BACT</name>
<gene>
    <name evidence="2" type="ORF">BCF89_11117</name>
</gene>
<evidence type="ECO:0000313" key="2">
    <source>
        <dbReference type="EMBL" id="PZV98748.1"/>
    </source>
</evidence>
<evidence type="ECO:0000256" key="1">
    <source>
        <dbReference type="SAM" id="Coils"/>
    </source>
</evidence>
<comment type="caution">
    <text evidence="2">The sequence shown here is derived from an EMBL/GenBank/DDBJ whole genome shotgun (WGS) entry which is preliminary data.</text>
</comment>
<feature type="coiled-coil region" evidence="1">
    <location>
        <begin position="3"/>
        <end position="97"/>
    </location>
</feature>
<dbReference type="AlphaFoldDB" id="A0A2W7GN21"/>